<dbReference type="Pfam" id="PF13442">
    <property type="entry name" value="Cytochrome_CBB3"/>
    <property type="match status" value="1"/>
</dbReference>
<gene>
    <name evidence="6" type="ORF">WCY31_07600</name>
</gene>
<proteinExistence type="predicted"/>
<dbReference type="RefSeq" id="WP_345971918.1">
    <property type="nucleotide sequence ID" value="NZ_CP147920.1"/>
</dbReference>
<keyword evidence="7" id="KW-1185">Reference proteome</keyword>
<sequence length="109" mass="11763">MTRLAITLLFAGTSMFAVELGKQYKFADGKEAFQKVCAHCHTLKTAPHSIFTKMDDAAGVKARAEGIFQTVRHGSNAMPAFRKSEIDDATLMELATNLADGTIADPTAK</sequence>
<evidence type="ECO:0000313" key="7">
    <source>
        <dbReference type="Proteomes" id="UP001447842"/>
    </source>
</evidence>
<dbReference type="Gene3D" id="1.10.760.10">
    <property type="entry name" value="Cytochrome c-like domain"/>
    <property type="match status" value="1"/>
</dbReference>
<accession>A0ABZ3H734</accession>
<keyword evidence="3 4" id="KW-0408">Iron</keyword>
<dbReference type="InterPro" id="IPR009056">
    <property type="entry name" value="Cyt_c-like_dom"/>
</dbReference>
<protein>
    <submittedName>
        <fullName evidence="6">Cytochrome c</fullName>
    </submittedName>
</protein>
<feature type="domain" description="Cytochrome c" evidence="5">
    <location>
        <begin position="24"/>
        <end position="109"/>
    </location>
</feature>
<dbReference type="SUPFAM" id="SSF46626">
    <property type="entry name" value="Cytochrome c"/>
    <property type="match status" value="1"/>
</dbReference>
<organism evidence="6 7">
    <name type="scientific">Sulfurimonas diazotrophicus</name>
    <dbReference type="NCBI Taxonomy" id="3131939"/>
    <lineage>
        <taxon>Bacteria</taxon>
        <taxon>Pseudomonadati</taxon>
        <taxon>Campylobacterota</taxon>
        <taxon>Epsilonproteobacteria</taxon>
        <taxon>Campylobacterales</taxon>
        <taxon>Sulfurimonadaceae</taxon>
        <taxon>Sulfurimonas</taxon>
    </lineage>
</organism>
<evidence type="ECO:0000256" key="1">
    <source>
        <dbReference type="ARBA" id="ARBA00022617"/>
    </source>
</evidence>
<evidence type="ECO:0000313" key="6">
    <source>
        <dbReference type="EMBL" id="XAU14119.1"/>
    </source>
</evidence>
<evidence type="ECO:0000256" key="4">
    <source>
        <dbReference type="PROSITE-ProRule" id="PRU00433"/>
    </source>
</evidence>
<evidence type="ECO:0000259" key="5">
    <source>
        <dbReference type="PROSITE" id="PS51007"/>
    </source>
</evidence>
<dbReference type="EMBL" id="CP147920">
    <property type="protein sequence ID" value="XAU14119.1"/>
    <property type="molecule type" value="Genomic_DNA"/>
</dbReference>
<keyword evidence="1 4" id="KW-0349">Heme</keyword>
<evidence type="ECO:0000256" key="2">
    <source>
        <dbReference type="ARBA" id="ARBA00022723"/>
    </source>
</evidence>
<keyword evidence="2 4" id="KW-0479">Metal-binding</keyword>
<dbReference type="InterPro" id="IPR036909">
    <property type="entry name" value="Cyt_c-like_dom_sf"/>
</dbReference>
<evidence type="ECO:0000256" key="3">
    <source>
        <dbReference type="ARBA" id="ARBA00023004"/>
    </source>
</evidence>
<dbReference type="Proteomes" id="UP001447842">
    <property type="component" value="Chromosome"/>
</dbReference>
<reference evidence="6 7" key="1">
    <citation type="submission" date="2024-03" db="EMBL/GenBank/DDBJ databases">
        <title>Sulfurimonas sp. HSL3-1.</title>
        <authorList>
            <person name="Wang S."/>
        </authorList>
    </citation>
    <scope>NUCLEOTIDE SEQUENCE [LARGE SCALE GENOMIC DNA]</scope>
    <source>
        <strain evidence="6 7">HSL3-1</strain>
    </source>
</reference>
<name>A0ABZ3H734_9BACT</name>
<dbReference type="PROSITE" id="PS51007">
    <property type="entry name" value="CYTC"/>
    <property type="match status" value="1"/>
</dbReference>